<reference evidence="3" key="1">
    <citation type="submission" date="2020-02" db="EMBL/GenBank/DDBJ databases">
        <authorList>
            <person name="Meier V. D."/>
        </authorList>
    </citation>
    <scope>NUCLEOTIDE SEQUENCE</scope>
    <source>
        <strain evidence="3">AVDCRST_MAG91</strain>
    </source>
</reference>
<dbReference type="GO" id="GO:0006508">
    <property type="term" value="P:proteolysis"/>
    <property type="evidence" value="ECO:0007669"/>
    <property type="project" value="InterPro"/>
</dbReference>
<proteinExistence type="predicted"/>
<dbReference type="InterPro" id="IPR007484">
    <property type="entry name" value="Peptidase_M28"/>
</dbReference>
<dbReference type="GO" id="GO:0008235">
    <property type="term" value="F:metalloexopeptidase activity"/>
    <property type="evidence" value="ECO:0007669"/>
    <property type="project" value="InterPro"/>
</dbReference>
<dbReference type="SUPFAM" id="SSF52025">
    <property type="entry name" value="PA domain"/>
    <property type="match status" value="1"/>
</dbReference>
<dbReference type="PANTHER" id="PTHR12147:SF26">
    <property type="entry name" value="PEPTIDASE M28 DOMAIN-CONTAINING PROTEIN"/>
    <property type="match status" value="1"/>
</dbReference>
<sequence length="545" mass="56773">MRFGSVLSTLALVALAAPAPAQQAAPSFAPGDFRAHVEFLSSDLLEGRDTGTRGYDLAASYVATRFQGLGLAPAAPGGFHQSVPFAAYRVDGPASLTIGGRSFAHGGDVLINPPKSEAPLRMTVPLVFAGYGLDLPAQGFDDYAGLDVRGKAVVVLSGYPQGVASELGAHLSSSKARMAGARGAVATIVIGTAASMARTPWERQVERAGEPSLTWLDPAGKPFDNAPGLRFQAYAHTPAAQALFAGAPRTLEQVLAEAARPNGKPKGFALKPTVGVDARSAAVRTRSPNVVAMMPGSDPKLANEYVLLMAHLDHVGVKPAAAPEGDAIHNGAMDNASGIATMLEVARAMAEAGARPKRPILFAAVTAEEKGLLGSQYLAKNPLPGIGGAGGKIVGVVNLDMPVLLYDFSDVIAFGGEHSTLGATAARAVAGLGLKVSPDPIPEEGIFTRSDHYRFVQEGVPSIFLMTGFAGQGEARFRDFLKTHYHRPSDSTALPFNWASGAKFAAINYAIAREIADAPQAPRWYRGNFFGDTFAGGQPKAAPAR</sequence>
<evidence type="ECO:0000259" key="2">
    <source>
        <dbReference type="Pfam" id="PF04389"/>
    </source>
</evidence>
<dbReference type="Pfam" id="PF04389">
    <property type="entry name" value="Peptidase_M28"/>
    <property type="match status" value="1"/>
</dbReference>
<protein>
    <submittedName>
        <fullName evidence="3">Gll4423 protein</fullName>
    </submittedName>
</protein>
<evidence type="ECO:0000256" key="1">
    <source>
        <dbReference type="SAM" id="SignalP"/>
    </source>
</evidence>
<dbReference type="InterPro" id="IPR046450">
    <property type="entry name" value="PA_dom_sf"/>
</dbReference>
<dbReference type="InterPro" id="IPR045175">
    <property type="entry name" value="M28_fam"/>
</dbReference>
<feature type="signal peptide" evidence="1">
    <location>
        <begin position="1"/>
        <end position="24"/>
    </location>
</feature>
<dbReference type="Gene3D" id="3.40.630.10">
    <property type="entry name" value="Zn peptidases"/>
    <property type="match status" value="1"/>
</dbReference>
<dbReference type="AlphaFoldDB" id="A0A6J4S0J7"/>
<feature type="chain" id="PRO_5026737236" evidence="1">
    <location>
        <begin position="25"/>
        <end position="545"/>
    </location>
</feature>
<dbReference type="Gene3D" id="3.50.30.30">
    <property type="match status" value="1"/>
</dbReference>
<feature type="domain" description="Peptidase M28" evidence="2">
    <location>
        <begin position="289"/>
        <end position="507"/>
    </location>
</feature>
<name>A0A6J4S0J7_9SPHN</name>
<keyword evidence="1" id="KW-0732">Signal</keyword>
<dbReference type="CDD" id="cd04820">
    <property type="entry name" value="PA_M28_1_1"/>
    <property type="match status" value="1"/>
</dbReference>
<gene>
    <name evidence="3" type="ORF">AVDCRST_MAG91-82</name>
</gene>
<dbReference type="SUPFAM" id="SSF53187">
    <property type="entry name" value="Zn-dependent exopeptidases"/>
    <property type="match status" value="1"/>
</dbReference>
<evidence type="ECO:0000313" key="3">
    <source>
        <dbReference type="EMBL" id="CAA9482159.1"/>
    </source>
</evidence>
<organism evidence="3">
    <name type="scientific">uncultured Sphingomonadaceae bacterium</name>
    <dbReference type="NCBI Taxonomy" id="169976"/>
    <lineage>
        <taxon>Bacteria</taxon>
        <taxon>Pseudomonadati</taxon>
        <taxon>Pseudomonadota</taxon>
        <taxon>Alphaproteobacteria</taxon>
        <taxon>Sphingomonadales</taxon>
        <taxon>Sphingomonadaceae</taxon>
        <taxon>environmental samples</taxon>
    </lineage>
</organism>
<accession>A0A6J4S0J7</accession>
<dbReference type="PANTHER" id="PTHR12147">
    <property type="entry name" value="METALLOPEPTIDASE M28 FAMILY MEMBER"/>
    <property type="match status" value="1"/>
</dbReference>
<dbReference type="EMBL" id="CADCVX010000019">
    <property type="protein sequence ID" value="CAA9482159.1"/>
    <property type="molecule type" value="Genomic_DNA"/>
</dbReference>